<reference evidence="2" key="1">
    <citation type="submission" date="2022-06" db="EMBL/GenBank/DDBJ databases">
        <title>Sequencing the genomes of 1000 actinobacteria strains.</title>
        <authorList>
            <person name="Klenk H.-P."/>
        </authorList>
    </citation>
    <scope>NUCLEOTIDE SEQUENCE</scope>
    <source>
        <strain evidence="2">DSM 46694</strain>
    </source>
</reference>
<evidence type="ECO:0000313" key="2">
    <source>
        <dbReference type="EMBL" id="MCP2354725.1"/>
    </source>
</evidence>
<sequence length="195" mass="20391">MAWDGLRPDVRGAPAGDPHAELERWSRSTGTALEVWAPPGEPLPEGVAGLVRATIFDVLDHLGQDGSVRCVGIALTALTAGARGLRLTVSGDGSGLAPRRLADRLRVRRPSSVEGAIRSLPEMLAVCSGPPVPHPVCPEDASSGQTEIRRVSGQRSLNARSVVCLTRLPAASHASALRLTAPLVARYCGYLAVAV</sequence>
<keyword evidence="3" id="KW-1185">Reference proteome</keyword>
<proteinExistence type="predicted"/>
<accession>A0A9X2GBQ2</accession>
<feature type="compositionally biased region" description="Basic and acidic residues" evidence="1">
    <location>
        <begin position="1"/>
        <end position="10"/>
    </location>
</feature>
<name>A0A9X2GBQ2_9ACTN</name>
<protein>
    <submittedName>
        <fullName evidence="2">Uncharacterized protein</fullName>
    </submittedName>
</protein>
<evidence type="ECO:0000256" key="1">
    <source>
        <dbReference type="SAM" id="MobiDB-lite"/>
    </source>
</evidence>
<feature type="region of interest" description="Disordered" evidence="1">
    <location>
        <begin position="1"/>
        <end position="22"/>
    </location>
</feature>
<evidence type="ECO:0000313" key="3">
    <source>
        <dbReference type="Proteomes" id="UP001139648"/>
    </source>
</evidence>
<dbReference type="EMBL" id="JAMZEB010000002">
    <property type="protein sequence ID" value="MCP2354725.1"/>
    <property type="molecule type" value="Genomic_DNA"/>
</dbReference>
<organism evidence="2 3">
    <name type="scientific">Nonomuraea thailandensis</name>
    <dbReference type="NCBI Taxonomy" id="1188745"/>
    <lineage>
        <taxon>Bacteria</taxon>
        <taxon>Bacillati</taxon>
        <taxon>Actinomycetota</taxon>
        <taxon>Actinomycetes</taxon>
        <taxon>Streptosporangiales</taxon>
        <taxon>Streptosporangiaceae</taxon>
        <taxon>Nonomuraea</taxon>
    </lineage>
</organism>
<comment type="caution">
    <text evidence="2">The sequence shown here is derived from an EMBL/GenBank/DDBJ whole genome shotgun (WGS) entry which is preliminary data.</text>
</comment>
<dbReference type="AlphaFoldDB" id="A0A9X2GBQ2"/>
<gene>
    <name evidence="2" type="ORF">HD597_001745</name>
</gene>
<dbReference type="Proteomes" id="UP001139648">
    <property type="component" value="Unassembled WGS sequence"/>
</dbReference>